<organism evidence="5 6">
    <name type="scientific">Rattus norvegicus</name>
    <name type="common">Rat</name>
    <dbReference type="NCBI Taxonomy" id="10116"/>
    <lineage>
        <taxon>Eukaryota</taxon>
        <taxon>Metazoa</taxon>
        <taxon>Chordata</taxon>
        <taxon>Craniata</taxon>
        <taxon>Vertebrata</taxon>
        <taxon>Euteleostomi</taxon>
        <taxon>Mammalia</taxon>
        <taxon>Eutheria</taxon>
        <taxon>Euarchontoglires</taxon>
        <taxon>Glires</taxon>
        <taxon>Rodentia</taxon>
        <taxon>Myomorpha</taxon>
        <taxon>Muroidea</taxon>
        <taxon>Muridae</taxon>
        <taxon>Murinae</taxon>
        <taxon>Rattus</taxon>
    </lineage>
</organism>
<evidence type="ECO:0000313" key="5">
    <source>
        <dbReference type="EMBL" id="EDL99586.1"/>
    </source>
</evidence>
<sequence>MEDMNEYSNIEEFAEGSKINASKNQQDDGKMFIGGLSWDTSKKDLTEYLSRFGEVVDCTIKTDPVRAKTGTKDLITIMIKDMEIIIVPMVMRAIVAMAAMTIRGITMGAMDMDRDIQTTAVSRALMARHPEGVAITRTITSPTKGGRWESSGNFIAGRVSP</sequence>
<dbReference type="AlphaFoldDB" id="A6K616"/>
<keyword evidence="3" id="KW-0472">Membrane</keyword>
<keyword evidence="5" id="KW-0687">Ribonucleoprotein</keyword>
<dbReference type="GO" id="GO:1990904">
    <property type="term" value="C:ribonucleoprotein complex"/>
    <property type="evidence" value="ECO:0007669"/>
    <property type="project" value="UniProtKB-KW"/>
</dbReference>
<dbReference type="InterPro" id="IPR000504">
    <property type="entry name" value="RRM_dom"/>
</dbReference>
<dbReference type="SUPFAM" id="SSF54928">
    <property type="entry name" value="RNA-binding domain, RBD"/>
    <property type="match status" value="1"/>
</dbReference>
<evidence type="ECO:0000256" key="3">
    <source>
        <dbReference type="SAM" id="Phobius"/>
    </source>
</evidence>
<dbReference type="Gene3D" id="3.30.70.330">
    <property type="match status" value="1"/>
</dbReference>
<feature type="transmembrane region" description="Helical" evidence="3">
    <location>
        <begin position="84"/>
        <end position="105"/>
    </location>
</feature>
<accession>A6K616</accession>
<reference evidence="6" key="1">
    <citation type="submission" date="2005-09" db="EMBL/GenBank/DDBJ databases">
        <authorList>
            <person name="Mural R.J."/>
            <person name="Li P.W."/>
            <person name="Adams M.D."/>
            <person name="Amanatides P.G."/>
            <person name="Baden-Tillson H."/>
            <person name="Barnstead M."/>
            <person name="Chin S.H."/>
            <person name="Dew I."/>
            <person name="Evans C.A."/>
            <person name="Ferriera S."/>
            <person name="Flanigan M."/>
            <person name="Fosler C."/>
            <person name="Glodek A."/>
            <person name="Gu Z."/>
            <person name="Holt R.A."/>
            <person name="Jennings D."/>
            <person name="Kraft C.L."/>
            <person name="Lu F."/>
            <person name="Nguyen T."/>
            <person name="Nusskern D.R."/>
            <person name="Pfannkoch C.M."/>
            <person name="Sitter C."/>
            <person name="Sutton G.G."/>
            <person name="Venter J.C."/>
            <person name="Wang Z."/>
            <person name="Woodage T."/>
            <person name="Zheng X.H."/>
            <person name="Zhong F."/>
        </authorList>
    </citation>
    <scope>NUCLEOTIDE SEQUENCE [LARGE SCALE GENOMIC DNA]</scope>
    <source>
        <strain>BN</strain>
        <strain evidence="6">Sprague-Dawley</strain>
    </source>
</reference>
<dbReference type="GO" id="GO:0005634">
    <property type="term" value="C:nucleus"/>
    <property type="evidence" value="ECO:0007669"/>
    <property type="project" value="UniProtKB-SubCell"/>
</dbReference>
<dbReference type="Pfam" id="PF00076">
    <property type="entry name" value="RRM_1"/>
    <property type="match status" value="1"/>
</dbReference>
<name>A6K616_RAT</name>
<dbReference type="InterPro" id="IPR012677">
    <property type="entry name" value="Nucleotide-bd_a/b_plait_sf"/>
</dbReference>
<dbReference type="InterPro" id="IPR035979">
    <property type="entry name" value="RBD_domain_sf"/>
</dbReference>
<evidence type="ECO:0000259" key="4">
    <source>
        <dbReference type="Pfam" id="PF00076"/>
    </source>
</evidence>
<evidence type="ECO:0000313" key="6">
    <source>
        <dbReference type="Proteomes" id="UP000234681"/>
    </source>
</evidence>
<keyword evidence="2" id="KW-0539">Nucleus</keyword>
<dbReference type="GO" id="GO:0003723">
    <property type="term" value="F:RNA binding"/>
    <property type="evidence" value="ECO:0007669"/>
    <property type="project" value="InterPro"/>
</dbReference>
<comment type="subcellular location">
    <subcellularLocation>
        <location evidence="1">Nucleus</location>
    </subcellularLocation>
</comment>
<keyword evidence="3" id="KW-0812">Transmembrane</keyword>
<evidence type="ECO:0000256" key="1">
    <source>
        <dbReference type="ARBA" id="ARBA00004123"/>
    </source>
</evidence>
<dbReference type="Proteomes" id="UP000234681">
    <property type="component" value="Chromosome 14"/>
</dbReference>
<dbReference type="PANTHER" id="PTHR48033:SF2">
    <property type="entry name" value="HETEROGENEOUS NUCLEAR RIBONUCLEOPROTEIN D-LIKE"/>
    <property type="match status" value="1"/>
</dbReference>
<dbReference type="PANTHER" id="PTHR48033">
    <property type="entry name" value="RNA-BINDING (RRM/RBD/RNP MOTIFS) FAMILY PROTEIN"/>
    <property type="match status" value="1"/>
</dbReference>
<evidence type="ECO:0000256" key="2">
    <source>
        <dbReference type="ARBA" id="ARBA00023242"/>
    </source>
</evidence>
<gene>
    <name evidence="5" type="primary">Hnrpdl</name>
    <name evidence="5" type="ORF">rCG_37865</name>
</gene>
<feature type="domain" description="RRM" evidence="4">
    <location>
        <begin position="32"/>
        <end position="65"/>
    </location>
</feature>
<protein>
    <submittedName>
        <fullName evidence="5">Heterogeneous nuclear ribonucleoprotein D-like, isoform CRA_a</fullName>
    </submittedName>
</protein>
<dbReference type="EMBL" id="CH474022">
    <property type="protein sequence ID" value="EDL99586.1"/>
    <property type="molecule type" value="Genomic_DNA"/>
</dbReference>
<proteinExistence type="predicted"/>
<keyword evidence="3" id="KW-1133">Transmembrane helix</keyword>